<evidence type="ECO:0000313" key="4">
    <source>
        <dbReference type="Proteomes" id="UP000230709"/>
    </source>
</evidence>
<evidence type="ECO:0000313" key="3">
    <source>
        <dbReference type="EMBL" id="ATQ67619.1"/>
    </source>
</evidence>
<reference evidence="4" key="1">
    <citation type="submission" date="2017-10" db="EMBL/GenBank/DDBJ databases">
        <title>Completed PacBio SMRT sequence of Methylosinus trichosporium OB3b reveals presence of a third large plasmid.</title>
        <authorList>
            <person name="Charles T.C."/>
            <person name="Lynch M.D.J."/>
            <person name="Heil J.R."/>
            <person name="Cheng J."/>
        </authorList>
    </citation>
    <scope>NUCLEOTIDE SEQUENCE [LARGE SCALE GENOMIC DNA]</scope>
    <source>
        <strain evidence="4">OB3b</strain>
    </source>
</reference>
<accession>A0A2D2CYA6</accession>
<dbReference type="Gene3D" id="2.40.128.270">
    <property type="match status" value="1"/>
</dbReference>
<dbReference type="AlphaFoldDB" id="A0A2D2CYA6"/>
<organism evidence="3 4">
    <name type="scientific">Methylosinus trichosporium (strain ATCC 35070 / NCIMB 11131 / UNIQEM 75 / OB3b)</name>
    <dbReference type="NCBI Taxonomy" id="595536"/>
    <lineage>
        <taxon>Bacteria</taxon>
        <taxon>Pseudomonadati</taxon>
        <taxon>Pseudomonadota</taxon>
        <taxon>Alphaproteobacteria</taxon>
        <taxon>Hyphomicrobiales</taxon>
        <taxon>Methylocystaceae</taxon>
        <taxon>Methylosinus</taxon>
    </lineage>
</organism>
<dbReference type="Pfam" id="PF03724">
    <property type="entry name" value="META"/>
    <property type="match status" value="1"/>
</dbReference>
<feature type="signal peptide" evidence="1">
    <location>
        <begin position="1"/>
        <end position="23"/>
    </location>
</feature>
<evidence type="ECO:0000256" key="1">
    <source>
        <dbReference type="SAM" id="SignalP"/>
    </source>
</evidence>
<dbReference type="STRING" id="595536.GCA_000178815_03807"/>
<dbReference type="InterPro" id="IPR038670">
    <property type="entry name" value="HslJ-like_sf"/>
</dbReference>
<dbReference type="RefSeq" id="WP_003611300.1">
    <property type="nucleotide sequence ID" value="NZ_ADVE02000001.1"/>
</dbReference>
<keyword evidence="4" id="KW-1185">Reference proteome</keyword>
<dbReference type="EMBL" id="CP023737">
    <property type="protein sequence ID" value="ATQ67619.1"/>
    <property type="molecule type" value="Genomic_DNA"/>
</dbReference>
<feature type="domain" description="DUF306" evidence="2">
    <location>
        <begin position="54"/>
        <end position="153"/>
    </location>
</feature>
<sequence length="157" mass="16926">MNKILTALVIGLSASALLATAQAKGKREAAKPKEEGGEPQQEQVLTYKPFPHNHIFNLQDINGKAPSADIWIRIDSTMRGSGFSGCKSWSGVFIVGANRLGPKAMPAVADAKCDPALQAIERDFWQVMLSGPFWDTQGSDLILKGSKGGVLRFSRSL</sequence>
<keyword evidence="1" id="KW-0732">Signal</keyword>
<dbReference type="KEGG" id="mtw:CQW49_06745"/>
<proteinExistence type="predicted"/>
<dbReference type="InterPro" id="IPR005184">
    <property type="entry name" value="DUF306_Meta_HslJ"/>
</dbReference>
<gene>
    <name evidence="3" type="ORF">CQW49_06745</name>
</gene>
<name>A0A2D2CYA6_METT3</name>
<feature type="chain" id="PRO_5013951364" evidence="1">
    <location>
        <begin position="24"/>
        <end position="157"/>
    </location>
</feature>
<dbReference type="Proteomes" id="UP000230709">
    <property type="component" value="Chromosome"/>
</dbReference>
<protein>
    <submittedName>
        <fullName evidence="3">META domain-containing protein</fullName>
    </submittedName>
</protein>
<evidence type="ECO:0000259" key="2">
    <source>
        <dbReference type="Pfam" id="PF03724"/>
    </source>
</evidence>